<dbReference type="InterPro" id="IPR041414">
    <property type="entry name" value="Raco-like_middle"/>
</dbReference>
<dbReference type="EMBL" id="BARW01000428">
    <property type="protein sequence ID" value="GAI64371.1"/>
    <property type="molecule type" value="Genomic_DNA"/>
</dbReference>
<dbReference type="PANTHER" id="PTHR42895">
    <property type="entry name" value="IRON-SULFUR CLUSTER-BINDING PROTEIN-RELATED"/>
    <property type="match status" value="1"/>
</dbReference>
<dbReference type="Gene3D" id="3.30.420.480">
    <property type="entry name" value="Domain of unknown function (DUF4445)"/>
    <property type="match status" value="1"/>
</dbReference>
<dbReference type="PANTHER" id="PTHR42895:SF1">
    <property type="entry name" value="IRON-SULFUR CLUSTER PROTEIN"/>
    <property type="match status" value="1"/>
</dbReference>
<dbReference type="InterPro" id="IPR027980">
    <property type="entry name" value="RACo_C"/>
</dbReference>
<comment type="caution">
    <text evidence="4">The sequence shown here is derived from an EMBL/GenBank/DDBJ whole genome shotgun (WGS) entry which is preliminary data.</text>
</comment>
<dbReference type="InterPro" id="IPR040506">
    <property type="entry name" value="RACo_linker"/>
</dbReference>
<protein>
    <recommendedName>
        <fullName evidence="5">RACo C-terminal domain-containing protein</fullName>
    </recommendedName>
</protein>
<name>X1RBG2_9ZZZZ</name>
<evidence type="ECO:0000259" key="2">
    <source>
        <dbReference type="Pfam" id="PF17650"/>
    </source>
</evidence>
<dbReference type="Pfam" id="PF17651">
    <property type="entry name" value="Raco_middle"/>
    <property type="match status" value="1"/>
</dbReference>
<accession>X1RBG2</accession>
<organism evidence="4">
    <name type="scientific">marine sediment metagenome</name>
    <dbReference type="NCBI Taxonomy" id="412755"/>
    <lineage>
        <taxon>unclassified sequences</taxon>
        <taxon>metagenomes</taxon>
        <taxon>ecological metagenomes</taxon>
    </lineage>
</organism>
<dbReference type="InterPro" id="IPR042259">
    <property type="entry name" value="Raco-like_middle_sf"/>
</dbReference>
<reference evidence="4" key="1">
    <citation type="journal article" date="2014" name="Front. Microbiol.">
        <title>High frequency of phylogenetically diverse reductive dehalogenase-homologous genes in deep subseafloor sedimentary metagenomes.</title>
        <authorList>
            <person name="Kawai M."/>
            <person name="Futagami T."/>
            <person name="Toyoda A."/>
            <person name="Takaki Y."/>
            <person name="Nishi S."/>
            <person name="Hori S."/>
            <person name="Arai W."/>
            <person name="Tsubouchi T."/>
            <person name="Morono Y."/>
            <person name="Uchiyama I."/>
            <person name="Ito T."/>
            <person name="Fujiyama A."/>
            <person name="Inagaki F."/>
            <person name="Takami H."/>
        </authorList>
    </citation>
    <scope>NUCLEOTIDE SEQUENCE</scope>
    <source>
        <strain evidence="4">Expedition CK06-06</strain>
    </source>
</reference>
<dbReference type="AlphaFoldDB" id="X1RBG2"/>
<dbReference type="Pfam" id="PF14574">
    <property type="entry name" value="RACo_C_ter"/>
    <property type="match status" value="1"/>
</dbReference>
<evidence type="ECO:0008006" key="5">
    <source>
        <dbReference type="Google" id="ProtNLM"/>
    </source>
</evidence>
<gene>
    <name evidence="4" type="ORF">S12H4_01935</name>
</gene>
<evidence type="ECO:0000259" key="1">
    <source>
        <dbReference type="Pfam" id="PF14574"/>
    </source>
</evidence>
<proteinExistence type="predicted"/>
<sequence>DFSVIKKLAKVLRNGRWKVTVTTLITAAKPRTKEWRRPRVINIESGDTREKHYSLAFDIGTTTISGQLLDLNQGKVIAESIDYNGQISYGEDVITRIAYCQKRGGLKKLQQAVTATINGVIRELKAQSQIDAKYIGHIILAGNTTMTQILLGLDPKYIRLAPYTPIANFFPPVRANSLGIKVGKQVYLFTFPSVASYVGGDIVSGIVGAGVHQRKNLTLFIDVGTNGEIVVGNSDWMVTASCSAGPAFEGGGIKHGMIATDGAIEEFNINPPNFEPGISTIGGAKPKGICGSGLINTVAGLLEAGVISQNGKFNTDLPTKRIREGTSGYEYVLSWAAETQTGKDIVITEVDIDNLIRAKAAMYAGCQTLVKSVGTTCSNLEQVIIAGAFGSHINVEKCITIGFLPDIPRNRFTFIGNGSLLGARLTSFSRDLLDDARRVANMMTNFELSENVDFTNNYVAALFLPHTNSGEFPSVSKALAKLPKSKPKRRMSV</sequence>
<feature type="domain" description="RACo-like middle region" evidence="3">
    <location>
        <begin position="53"/>
        <end position="213"/>
    </location>
</feature>
<feature type="domain" description="RACo linker region" evidence="2">
    <location>
        <begin position="1"/>
        <end position="49"/>
    </location>
</feature>
<feature type="non-terminal residue" evidence="4">
    <location>
        <position position="1"/>
    </location>
</feature>
<feature type="domain" description="RACo C-terminal" evidence="1">
    <location>
        <begin position="217"/>
        <end position="475"/>
    </location>
</feature>
<evidence type="ECO:0000259" key="3">
    <source>
        <dbReference type="Pfam" id="PF17651"/>
    </source>
</evidence>
<evidence type="ECO:0000313" key="4">
    <source>
        <dbReference type="EMBL" id="GAI64371.1"/>
    </source>
</evidence>
<dbReference type="Pfam" id="PF17650">
    <property type="entry name" value="RACo_linker"/>
    <property type="match status" value="1"/>
</dbReference>
<dbReference type="InterPro" id="IPR052911">
    <property type="entry name" value="Corrinoid_activation_enz"/>
</dbReference>